<dbReference type="OrthoDB" id="8872210at2"/>
<feature type="domain" description="Allophanate hydrolase C-terminal" evidence="2">
    <location>
        <begin position="478"/>
        <end position="600"/>
    </location>
</feature>
<dbReference type="SUPFAM" id="SSF75304">
    <property type="entry name" value="Amidase signature (AS) enzymes"/>
    <property type="match status" value="1"/>
</dbReference>
<dbReference type="InterPro" id="IPR023631">
    <property type="entry name" value="Amidase_dom"/>
</dbReference>
<dbReference type="RefSeq" id="WP_046860814.1">
    <property type="nucleotide sequence ID" value="NZ_CP011412.1"/>
</dbReference>
<dbReference type="Pfam" id="PF21986">
    <property type="entry name" value="AH_C"/>
    <property type="match status" value="1"/>
</dbReference>
<dbReference type="InterPro" id="IPR014085">
    <property type="entry name" value="Allophanate_hydrolase"/>
</dbReference>
<gene>
    <name evidence="3" type="ORF">AAY24_17825</name>
</gene>
<dbReference type="Gene3D" id="3.90.1300.10">
    <property type="entry name" value="Amidase signature (AS) domain"/>
    <property type="match status" value="1"/>
</dbReference>
<dbReference type="PANTHER" id="PTHR11895">
    <property type="entry name" value="TRANSAMIDASE"/>
    <property type="match status" value="1"/>
</dbReference>
<evidence type="ECO:0000259" key="2">
    <source>
        <dbReference type="Pfam" id="PF21986"/>
    </source>
</evidence>
<dbReference type="NCBIfam" id="TIGR02713">
    <property type="entry name" value="allophanate_hyd"/>
    <property type="match status" value="1"/>
</dbReference>
<dbReference type="NCBIfam" id="NF006043">
    <property type="entry name" value="PRK08186.1"/>
    <property type="match status" value="1"/>
</dbReference>
<reference evidence="3 4" key="1">
    <citation type="journal article" date="2015" name="Genome Announc.">
        <title>Complete Genome Sequence of Sedimenticola thiotaurini Strain SIP-G1, a Polyphosphate- and Polyhydroxyalkanoate-Accumulating Sulfur-Oxidizing Gammaproteobacterium Isolated from Salt Marsh Sediments.</title>
        <authorList>
            <person name="Flood B.E."/>
            <person name="Jones D.S."/>
            <person name="Bailey J.V."/>
        </authorList>
    </citation>
    <scope>NUCLEOTIDE SEQUENCE [LARGE SCALE GENOMIC DNA]</scope>
    <source>
        <strain evidence="3 4">SIP-G1</strain>
    </source>
</reference>
<evidence type="ECO:0000313" key="4">
    <source>
        <dbReference type="Proteomes" id="UP000034410"/>
    </source>
</evidence>
<dbReference type="Gene3D" id="3.10.490.10">
    <property type="entry name" value="Gamma-glutamyl cyclotransferase-like"/>
    <property type="match status" value="1"/>
</dbReference>
<evidence type="ECO:0000313" key="3">
    <source>
        <dbReference type="EMBL" id="AKH21893.1"/>
    </source>
</evidence>
<dbReference type="GO" id="GO:0003824">
    <property type="term" value="F:catalytic activity"/>
    <property type="evidence" value="ECO:0007669"/>
    <property type="project" value="InterPro"/>
</dbReference>
<dbReference type="PATRIC" id="fig|1543721.4.peg.3692"/>
<dbReference type="InterPro" id="IPR036928">
    <property type="entry name" value="AS_sf"/>
</dbReference>
<protein>
    <submittedName>
        <fullName evidence="3">Uncharacterized protein</fullName>
    </submittedName>
</protein>
<dbReference type="PANTHER" id="PTHR11895:SF169">
    <property type="entry name" value="GLUTAMYL-TRNA(GLN) AMIDOTRANSFERASE"/>
    <property type="match status" value="1"/>
</dbReference>
<dbReference type="Pfam" id="PF01425">
    <property type="entry name" value="Amidase"/>
    <property type="match status" value="1"/>
</dbReference>
<proteinExistence type="predicted"/>
<dbReference type="Gene3D" id="1.20.58.1700">
    <property type="match status" value="1"/>
</dbReference>
<keyword evidence="4" id="KW-1185">Reference proteome</keyword>
<dbReference type="KEGG" id="seds:AAY24_17825"/>
<dbReference type="InterPro" id="IPR000120">
    <property type="entry name" value="Amidase"/>
</dbReference>
<accession>A0A0F7K4I7</accession>
<feature type="domain" description="Amidase" evidence="1">
    <location>
        <begin position="26"/>
        <end position="436"/>
    </location>
</feature>
<dbReference type="EMBL" id="CP011412">
    <property type="protein sequence ID" value="AKH21893.1"/>
    <property type="molecule type" value="Genomic_DNA"/>
</dbReference>
<dbReference type="InterPro" id="IPR053844">
    <property type="entry name" value="AH_C"/>
</dbReference>
<name>A0A0F7K4I7_9GAMM</name>
<sequence>MKRCLNLQTSNLRSLYLAGDLTPVALVEYLLEQEHADPGVWIHPPEKERLLKEAQILERRRDELEHLPLYGIPFAVKDNIDVAGMPTTAACPAYSYVPEQDATVVARLREAGAFPIGKTNMDQFATGLVGVRTPFGPGRNPFNREYIAGGSSSGSAIAVATGLVSFALGTDTAGSGRVPAAFNNLIGLKPSRGRISNRGVVPACRSLDCVSIFGLTVADACSVLQVTSGFDKADPFSRPVLSGQLNLKRAFRFAVPMIDQLDFDGDQEAARLFCEQVDRLQQLGGEKVEVDFSPLFEAASMLYEGTWVAERAHAIQTFRKEHADDLHQTVAEIISRADNYSAIDTYDAYYRLKALRRRAEPIWQQADILVTPTTPTIYRIDEVLKQPITLNSRLGYYTNFVNLMDLSAIAVPAGFRLDGLPQGISILAPAWEEPGLCELAGRLESMRPSRLGATEYVVDTDYPASLPIYTQAGQSLSVELAVVGAHLRGQPLHDQLTSLMADFLGVFRTAATYRLYALDNTVPPKPGLVKDSNKGASVEVELYRLTVKAFGQLVADIPAPLGIGTVTLEDGRNVKGFICEPWAIHGAREITQYGGWRSYLTAPAVQKAITQE</sequence>
<dbReference type="AlphaFoldDB" id="A0A0F7K4I7"/>
<evidence type="ECO:0000259" key="1">
    <source>
        <dbReference type="Pfam" id="PF01425"/>
    </source>
</evidence>
<organism evidence="3 4">
    <name type="scientific">Sedimenticola thiotaurini</name>
    <dbReference type="NCBI Taxonomy" id="1543721"/>
    <lineage>
        <taxon>Bacteria</taxon>
        <taxon>Pseudomonadati</taxon>
        <taxon>Pseudomonadota</taxon>
        <taxon>Gammaproteobacteria</taxon>
        <taxon>Chromatiales</taxon>
        <taxon>Sedimenticolaceae</taxon>
        <taxon>Sedimenticola</taxon>
    </lineage>
</organism>
<dbReference type="Proteomes" id="UP000034410">
    <property type="component" value="Chromosome"/>
</dbReference>